<protein>
    <submittedName>
        <fullName evidence="2">Uncharacterized protein</fullName>
    </submittedName>
</protein>
<feature type="region of interest" description="Disordered" evidence="1">
    <location>
        <begin position="1"/>
        <end position="24"/>
    </location>
</feature>
<feature type="compositionally biased region" description="Basic and acidic residues" evidence="1">
    <location>
        <begin position="83"/>
        <end position="95"/>
    </location>
</feature>
<dbReference type="Proteomes" id="UP001341281">
    <property type="component" value="Chromosome 06"/>
</dbReference>
<reference evidence="2 3" key="1">
    <citation type="submission" date="2024-02" db="EMBL/GenBank/DDBJ databases">
        <title>High-quality chromosome-scale genome assembly of Pensacola bahiagrass (Paspalum notatum Flugge var. saurae).</title>
        <authorList>
            <person name="Vega J.M."/>
            <person name="Podio M."/>
            <person name="Orjuela J."/>
            <person name="Siena L.A."/>
            <person name="Pessino S.C."/>
            <person name="Combes M.C."/>
            <person name="Mariac C."/>
            <person name="Albertini E."/>
            <person name="Pupilli F."/>
            <person name="Ortiz J.P.A."/>
            <person name="Leblanc O."/>
        </authorList>
    </citation>
    <scope>NUCLEOTIDE SEQUENCE [LARGE SCALE GENOMIC DNA]</scope>
    <source>
        <strain evidence="2">R1</strain>
        <tissue evidence="2">Leaf</tissue>
    </source>
</reference>
<sequence length="162" mass="17478">MGAAIIPRRSGCGRGQSRAPPIPAEGGPLAVSSGALPLLISICGYLRLPAAEFATAGLRRHLFESTPPATHTVCTSSHASKTPRPEGLREHRVQAPRDPIYDSLPPPRRISRAELLLSDACSIRPRDCRLTTPTSPELRRWLHPSRTTPPLAGFSSDAYTET</sequence>
<feature type="region of interest" description="Disordered" evidence="1">
    <location>
        <begin position="139"/>
        <end position="162"/>
    </location>
</feature>
<dbReference type="AlphaFoldDB" id="A0AAQ3X2N5"/>
<feature type="compositionally biased region" description="Polar residues" evidence="1">
    <location>
        <begin position="68"/>
        <end position="80"/>
    </location>
</feature>
<evidence type="ECO:0000313" key="2">
    <source>
        <dbReference type="EMBL" id="WVZ82611.1"/>
    </source>
</evidence>
<keyword evidence="3" id="KW-1185">Reference proteome</keyword>
<accession>A0AAQ3X2N5</accession>
<gene>
    <name evidence="2" type="ORF">U9M48_029860</name>
</gene>
<organism evidence="2 3">
    <name type="scientific">Paspalum notatum var. saurae</name>
    <dbReference type="NCBI Taxonomy" id="547442"/>
    <lineage>
        <taxon>Eukaryota</taxon>
        <taxon>Viridiplantae</taxon>
        <taxon>Streptophyta</taxon>
        <taxon>Embryophyta</taxon>
        <taxon>Tracheophyta</taxon>
        <taxon>Spermatophyta</taxon>
        <taxon>Magnoliopsida</taxon>
        <taxon>Liliopsida</taxon>
        <taxon>Poales</taxon>
        <taxon>Poaceae</taxon>
        <taxon>PACMAD clade</taxon>
        <taxon>Panicoideae</taxon>
        <taxon>Andropogonodae</taxon>
        <taxon>Paspaleae</taxon>
        <taxon>Paspalinae</taxon>
        <taxon>Paspalum</taxon>
    </lineage>
</organism>
<feature type="region of interest" description="Disordered" evidence="1">
    <location>
        <begin position="68"/>
        <end position="105"/>
    </location>
</feature>
<evidence type="ECO:0000313" key="3">
    <source>
        <dbReference type="Proteomes" id="UP001341281"/>
    </source>
</evidence>
<name>A0AAQ3X2N5_PASNO</name>
<proteinExistence type="predicted"/>
<dbReference type="EMBL" id="CP144750">
    <property type="protein sequence ID" value="WVZ82611.1"/>
    <property type="molecule type" value="Genomic_DNA"/>
</dbReference>
<evidence type="ECO:0000256" key="1">
    <source>
        <dbReference type="SAM" id="MobiDB-lite"/>
    </source>
</evidence>